<dbReference type="InParanoid" id="F2UIL9"/>
<dbReference type="Proteomes" id="UP000007799">
    <property type="component" value="Unassembled WGS sequence"/>
</dbReference>
<dbReference type="STRING" id="946362.F2UIL9"/>
<name>F2UIL9_SALR5</name>
<dbReference type="KEGG" id="sre:PTSG_07408"/>
<dbReference type="OrthoDB" id="17530at2759"/>
<sequence>MVAGRLLCVRRGGAGVLRNRGAAVVGRAERHQWKRCACLRVPQRPSSTTACAQHRQARRQHHQPADDDVNKAAASSGPALHEAEEEDGGVRECIRSIVDNGEMKAVGVTPGLFTNMRLLSSDGFPVIEEEARAHMNALVREMKDNHSRGHHEKALESVDHISHVLCKVLDLCEFVLQVHPSAEYRDAAANSLYSLGHDMEVLNTDVELYQALKAFEDMPSAVEVSEPPV</sequence>
<dbReference type="SUPFAM" id="SSF55486">
    <property type="entry name" value="Metalloproteases ('zincins'), catalytic domain"/>
    <property type="match status" value="1"/>
</dbReference>
<reference evidence="2" key="1">
    <citation type="submission" date="2009-08" db="EMBL/GenBank/DDBJ databases">
        <title>Annotation of Salpingoeca rosetta.</title>
        <authorList>
            <consortium name="The Broad Institute Genome Sequencing Platform"/>
            <person name="Russ C."/>
            <person name="Cuomo C."/>
            <person name="Burger G."/>
            <person name="Gray M.W."/>
            <person name="Holland P.W.H."/>
            <person name="King N."/>
            <person name="Lang F.B.F."/>
            <person name="Roger A.J."/>
            <person name="Ruiz-Trillo I."/>
            <person name="Young S.K."/>
            <person name="Zeng Q."/>
            <person name="Gargeya S."/>
            <person name="Alvarado L."/>
            <person name="Berlin A."/>
            <person name="Chapman S.B."/>
            <person name="Chen Z."/>
            <person name="Freedman E."/>
            <person name="Gellesch M."/>
            <person name="Goldberg J."/>
            <person name="Griggs A."/>
            <person name="Gujja S."/>
            <person name="Heilman E."/>
            <person name="Heiman D."/>
            <person name="Howarth C."/>
            <person name="Mehta T."/>
            <person name="Neiman D."/>
            <person name="Pearson M."/>
            <person name="Roberts A."/>
            <person name="Saif S."/>
            <person name="Shea T."/>
            <person name="Shenoy N."/>
            <person name="Sisk P."/>
            <person name="Stolte C."/>
            <person name="Sykes S."/>
            <person name="White J."/>
            <person name="Yandava C."/>
            <person name="Haas B."/>
            <person name="Nusbaum C."/>
            <person name="Birren B."/>
        </authorList>
    </citation>
    <scope>NUCLEOTIDE SEQUENCE [LARGE SCALE GENOMIC DNA]</scope>
    <source>
        <strain evidence="2">ATCC 50818</strain>
    </source>
</reference>
<dbReference type="AlphaFoldDB" id="F2UIL9"/>
<evidence type="ECO:0000313" key="3">
    <source>
        <dbReference type="Proteomes" id="UP000007799"/>
    </source>
</evidence>
<accession>F2UIL9</accession>
<dbReference type="eggNOG" id="KOG2090">
    <property type="taxonomic scope" value="Eukaryota"/>
</dbReference>
<gene>
    <name evidence="2" type="ORF">PTSG_07408</name>
</gene>
<dbReference type="RefSeq" id="XP_004990908.1">
    <property type="nucleotide sequence ID" value="XM_004990851.1"/>
</dbReference>
<keyword evidence="3" id="KW-1185">Reference proteome</keyword>
<dbReference type="EMBL" id="GL832976">
    <property type="protein sequence ID" value="EGD77068.1"/>
    <property type="molecule type" value="Genomic_DNA"/>
</dbReference>
<evidence type="ECO:0000313" key="2">
    <source>
        <dbReference type="EMBL" id="EGD77068.1"/>
    </source>
</evidence>
<dbReference type="GeneID" id="16071471"/>
<organism evidence="3">
    <name type="scientific">Salpingoeca rosetta (strain ATCC 50818 / BSB-021)</name>
    <dbReference type="NCBI Taxonomy" id="946362"/>
    <lineage>
        <taxon>Eukaryota</taxon>
        <taxon>Choanoflagellata</taxon>
        <taxon>Craspedida</taxon>
        <taxon>Salpingoecidae</taxon>
        <taxon>Salpingoeca</taxon>
    </lineage>
</organism>
<proteinExistence type="predicted"/>
<feature type="region of interest" description="Disordered" evidence="1">
    <location>
        <begin position="49"/>
        <end position="86"/>
    </location>
</feature>
<evidence type="ECO:0000256" key="1">
    <source>
        <dbReference type="SAM" id="MobiDB-lite"/>
    </source>
</evidence>
<protein>
    <submittedName>
        <fullName evidence="2">Uncharacterized protein</fullName>
    </submittedName>
</protein>